<dbReference type="AlphaFoldDB" id="A0A2C6LC82"/>
<evidence type="ECO:0000313" key="3">
    <source>
        <dbReference type="Proteomes" id="UP000221165"/>
    </source>
</evidence>
<dbReference type="GeneID" id="94424331"/>
<feature type="compositionally biased region" description="Low complexity" evidence="1">
    <location>
        <begin position="92"/>
        <end position="112"/>
    </location>
</feature>
<gene>
    <name evidence="2" type="ORF">CSUI_000913</name>
</gene>
<comment type="caution">
    <text evidence="2">The sequence shown here is derived from an EMBL/GenBank/DDBJ whole genome shotgun (WGS) entry which is preliminary data.</text>
</comment>
<organism evidence="2 3">
    <name type="scientific">Cystoisospora suis</name>
    <dbReference type="NCBI Taxonomy" id="483139"/>
    <lineage>
        <taxon>Eukaryota</taxon>
        <taxon>Sar</taxon>
        <taxon>Alveolata</taxon>
        <taxon>Apicomplexa</taxon>
        <taxon>Conoidasida</taxon>
        <taxon>Coccidia</taxon>
        <taxon>Eucoccidiorida</taxon>
        <taxon>Eimeriorina</taxon>
        <taxon>Sarcocystidae</taxon>
        <taxon>Cystoisospora</taxon>
    </lineage>
</organism>
<proteinExistence type="predicted"/>
<reference evidence="2 3" key="1">
    <citation type="journal article" date="2017" name="Int. J. Parasitol.">
        <title>The genome of the protozoan parasite Cystoisospora suis and a reverse vaccinology approach to identify vaccine candidates.</title>
        <authorList>
            <person name="Palmieri N."/>
            <person name="Shrestha A."/>
            <person name="Ruttkowski B."/>
            <person name="Beck T."/>
            <person name="Vogl C."/>
            <person name="Tomley F."/>
            <person name="Blake D.P."/>
            <person name="Joachim A."/>
        </authorList>
    </citation>
    <scope>NUCLEOTIDE SEQUENCE [LARGE SCALE GENOMIC DNA]</scope>
    <source>
        <strain evidence="2 3">Wien I</strain>
    </source>
</reference>
<feature type="compositionally biased region" description="Polar residues" evidence="1">
    <location>
        <begin position="176"/>
        <end position="188"/>
    </location>
</feature>
<evidence type="ECO:0000256" key="1">
    <source>
        <dbReference type="SAM" id="MobiDB-lite"/>
    </source>
</evidence>
<dbReference type="EMBL" id="MIGC01000360">
    <property type="protein sequence ID" value="PHJ25229.1"/>
    <property type="molecule type" value="Genomic_DNA"/>
</dbReference>
<sequence length="200" mass="21945">MPSWCDVRIPLGPLFDKMITRLTSLRVSIQMAYNSAYLRKISRDMMEIQQRVEEHMTRGGLARIGPNAPPLSSGYPPWLSSSREGIFSDKGSIPGSYPYPSQPPSSQYLFPSGSNRGGASLDARREGSGDGKSSFPWRDSSLSPSSAPQTAEDESFSTFLQEDANSWDTGDHQQQRDMTSPSSTSQAGGETLKSDEILKE</sequence>
<protein>
    <submittedName>
        <fullName evidence="2">Uncharacterized protein</fullName>
    </submittedName>
</protein>
<evidence type="ECO:0000313" key="2">
    <source>
        <dbReference type="EMBL" id="PHJ25229.1"/>
    </source>
</evidence>
<feature type="region of interest" description="Disordered" evidence="1">
    <location>
        <begin position="89"/>
        <end position="200"/>
    </location>
</feature>
<accession>A0A2C6LC82</accession>
<feature type="compositionally biased region" description="Polar residues" evidence="1">
    <location>
        <begin position="156"/>
        <end position="168"/>
    </location>
</feature>
<keyword evidence="3" id="KW-1185">Reference proteome</keyword>
<dbReference type="Proteomes" id="UP000221165">
    <property type="component" value="Unassembled WGS sequence"/>
</dbReference>
<feature type="compositionally biased region" description="Polar residues" evidence="1">
    <location>
        <begin position="140"/>
        <end position="149"/>
    </location>
</feature>
<dbReference type="RefSeq" id="XP_067926901.1">
    <property type="nucleotide sequence ID" value="XM_068061120.1"/>
</dbReference>
<name>A0A2C6LC82_9APIC</name>
<dbReference type="VEuPathDB" id="ToxoDB:CSUI_000913"/>